<evidence type="ECO:0000313" key="2">
    <source>
        <dbReference type="Proteomes" id="UP001500427"/>
    </source>
</evidence>
<dbReference type="PANTHER" id="PTHR30283">
    <property type="entry name" value="PEROXIDE STRESS RESPONSE PROTEIN YAAA"/>
    <property type="match status" value="1"/>
</dbReference>
<reference evidence="2" key="1">
    <citation type="journal article" date="2019" name="Int. J. Syst. Evol. Microbiol.">
        <title>The Global Catalogue of Microorganisms (GCM) 10K type strain sequencing project: providing services to taxonomists for standard genome sequencing and annotation.</title>
        <authorList>
            <consortium name="The Broad Institute Genomics Platform"/>
            <consortium name="The Broad Institute Genome Sequencing Center for Infectious Disease"/>
            <person name="Wu L."/>
            <person name="Ma J."/>
        </authorList>
    </citation>
    <scope>NUCLEOTIDE SEQUENCE [LARGE SCALE GENOMIC DNA]</scope>
    <source>
        <strain evidence="2">JCM 17687</strain>
    </source>
</reference>
<name>A0ABP9J8V4_9MICO</name>
<gene>
    <name evidence="1" type="primary">yaaA</name>
    <name evidence="1" type="ORF">GCM10023258_15480</name>
</gene>
<dbReference type="Pfam" id="PF03883">
    <property type="entry name" value="H2O2_YaaD"/>
    <property type="match status" value="1"/>
</dbReference>
<proteinExistence type="predicted"/>
<accession>A0ABP9J8V4</accession>
<dbReference type="InterPro" id="IPR005583">
    <property type="entry name" value="YaaA"/>
</dbReference>
<protein>
    <submittedName>
        <fullName evidence="1">Peroxide stress protein YaaA</fullName>
    </submittedName>
</protein>
<evidence type="ECO:0000313" key="1">
    <source>
        <dbReference type="EMBL" id="GAA5023838.1"/>
    </source>
</evidence>
<dbReference type="Proteomes" id="UP001500427">
    <property type="component" value="Unassembled WGS sequence"/>
</dbReference>
<dbReference type="EMBL" id="BAABIW010000010">
    <property type="protein sequence ID" value="GAA5023838.1"/>
    <property type="molecule type" value="Genomic_DNA"/>
</dbReference>
<dbReference type="PANTHER" id="PTHR30283:SF4">
    <property type="entry name" value="PEROXIDE STRESS RESISTANCE PROTEIN YAAA"/>
    <property type="match status" value="1"/>
</dbReference>
<sequence>MPRLAPVLILLPPSEGKTPPRRGRSLDLGALSFPQLTPLREALVDAVAGVSGEPDAATTLGVSPNLVADIERNTRLATGPTAAASDVYTGVLYQALDLGSLDAASKRRAQRWVVVVSAMFGALHLGDRVPPYRVNVCTTLPGVGQLTTEWRRALPAALDAAVKPRELIVDCRSSTYAGLWRPRDARAEHWVHVTVPGASHMAKHTRGLVTRELVQSDAPRNPVALAERLSERFDVELTAPPRPGRPWQLATTPRA</sequence>
<organism evidence="1 2">
    <name type="scientific">Terrabacter aeriphilus</name>
    <dbReference type="NCBI Taxonomy" id="515662"/>
    <lineage>
        <taxon>Bacteria</taxon>
        <taxon>Bacillati</taxon>
        <taxon>Actinomycetota</taxon>
        <taxon>Actinomycetes</taxon>
        <taxon>Micrococcales</taxon>
        <taxon>Intrasporangiaceae</taxon>
        <taxon>Terrabacter</taxon>
    </lineage>
</organism>
<keyword evidence="2" id="KW-1185">Reference proteome</keyword>
<comment type="caution">
    <text evidence="1">The sequence shown here is derived from an EMBL/GenBank/DDBJ whole genome shotgun (WGS) entry which is preliminary data.</text>
</comment>